<dbReference type="AlphaFoldDB" id="A0A409X0Q6"/>
<dbReference type="Proteomes" id="UP000284706">
    <property type="component" value="Unassembled WGS sequence"/>
</dbReference>
<gene>
    <name evidence="2" type="ORF">CVT26_007385</name>
</gene>
<comment type="caution">
    <text evidence="2">The sequence shown here is derived from an EMBL/GenBank/DDBJ whole genome shotgun (WGS) entry which is preliminary data.</text>
</comment>
<feature type="region of interest" description="Disordered" evidence="1">
    <location>
        <begin position="345"/>
        <end position="492"/>
    </location>
</feature>
<feature type="compositionally biased region" description="Basic and acidic residues" evidence="1">
    <location>
        <begin position="91"/>
        <end position="100"/>
    </location>
</feature>
<feature type="region of interest" description="Disordered" evidence="1">
    <location>
        <begin position="1"/>
        <end position="110"/>
    </location>
</feature>
<protein>
    <submittedName>
        <fullName evidence="2">Uncharacterized protein</fullName>
    </submittedName>
</protein>
<feature type="region of interest" description="Disordered" evidence="1">
    <location>
        <begin position="125"/>
        <end position="172"/>
    </location>
</feature>
<feature type="compositionally biased region" description="Polar residues" evidence="1">
    <location>
        <begin position="73"/>
        <end position="82"/>
    </location>
</feature>
<accession>A0A409X0Q6</accession>
<keyword evidence="3" id="KW-1185">Reference proteome</keyword>
<feature type="compositionally biased region" description="Basic and acidic residues" evidence="1">
    <location>
        <begin position="347"/>
        <end position="360"/>
    </location>
</feature>
<feature type="compositionally biased region" description="Low complexity" evidence="1">
    <location>
        <begin position="42"/>
        <end position="55"/>
    </location>
</feature>
<proteinExistence type="predicted"/>
<feature type="compositionally biased region" description="Polar residues" evidence="1">
    <location>
        <begin position="12"/>
        <end position="41"/>
    </location>
</feature>
<evidence type="ECO:0000313" key="3">
    <source>
        <dbReference type="Proteomes" id="UP000284706"/>
    </source>
</evidence>
<dbReference type="EMBL" id="NHYE01004480">
    <property type="protein sequence ID" value="PPQ84368.1"/>
    <property type="molecule type" value="Genomic_DNA"/>
</dbReference>
<reference evidence="2 3" key="1">
    <citation type="journal article" date="2018" name="Evol. Lett.">
        <title>Horizontal gene cluster transfer increased hallucinogenic mushroom diversity.</title>
        <authorList>
            <person name="Reynolds H.T."/>
            <person name="Vijayakumar V."/>
            <person name="Gluck-Thaler E."/>
            <person name="Korotkin H.B."/>
            <person name="Matheny P.B."/>
            <person name="Slot J.C."/>
        </authorList>
    </citation>
    <scope>NUCLEOTIDE SEQUENCE [LARGE SCALE GENOMIC DNA]</scope>
    <source>
        <strain evidence="2 3">SRW20</strain>
    </source>
</reference>
<feature type="compositionally biased region" description="Basic residues" evidence="1">
    <location>
        <begin position="470"/>
        <end position="484"/>
    </location>
</feature>
<feature type="compositionally biased region" description="Low complexity" evidence="1">
    <location>
        <begin position="127"/>
        <end position="142"/>
    </location>
</feature>
<dbReference type="OrthoDB" id="2997660at2759"/>
<organism evidence="2 3">
    <name type="scientific">Gymnopilus dilepis</name>
    <dbReference type="NCBI Taxonomy" id="231916"/>
    <lineage>
        <taxon>Eukaryota</taxon>
        <taxon>Fungi</taxon>
        <taxon>Dikarya</taxon>
        <taxon>Basidiomycota</taxon>
        <taxon>Agaricomycotina</taxon>
        <taxon>Agaricomycetes</taxon>
        <taxon>Agaricomycetidae</taxon>
        <taxon>Agaricales</taxon>
        <taxon>Agaricineae</taxon>
        <taxon>Hymenogastraceae</taxon>
        <taxon>Gymnopilus</taxon>
    </lineage>
</organism>
<dbReference type="InParanoid" id="A0A409X0Q6"/>
<feature type="compositionally biased region" description="Acidic residues" evidence="1">
    <location>
        <begin position="143"/>
        <end position="152"/>
    </location>
</feature>
<sequence>MSRIWNRLLESVTPTASQQTIGSNSHNSPKAAFISSNSSGLTSATPPAATHTAPPRDMPTPTKARPISGDDSALTTNNETQVESSASTSRARSEPLPPKDDDGDVEMDSCKPLSCARSEYVVGIPEATPDTTDGADSAGTTDPIEEEEEEEASQSLFNARRAPSPALTEADNQDPQYIFGRLDVLRVRRRDYAFAQPYASKLDPEVFQGDYAEEHAPQKPIEVFDQYKALTEVDYRFTQPVRTYPISGKTLHHLLEMGWLSREDLDMRGHPMDFEELEDFLSRPIYPWKPFKSRCTPDAKPSEGERRDLLTARRGFWMQYDKMRMFHERLTKMREEEEKQATAMLTEEDRIRIGKGKARDLSPSSNGTKRPHEEDFPSSFKTPITAPHSHYTSHFPVPKRRRITPERALAEADPLRPTNPALDPHRQQIMPSVPRPNGVRQPRPGERADTPPVDEDGSSQQSQSPQRGQKLVHPRAQKAMRRALGRTQTLQL</sequence>
<evidence type="ECO:0000256" key="1">
    <source>
        <dbReference type="SAM" id="MobiDB-lite"/>
    </source>
</evidence>
<name>A0A409X0Q6_9AGAR</name>
<evidence type="ECO:0000313" key="2">
    <source>
        <dbReference type="EMBL" id="PPQ84368.1"/>
    </source>
</evidence>
<feature type="compositionally biased region" description="Basic and acidic residues" evidence="1">
    <location>
        <begin position="403"/>
        <end position="414"/>
    </location>
</feature>